<evidence type="ECO:0008006" key="3">
    <source>
        <dbReference type="Google" id="ProtNLM"/>
    </source>
</evidence>
<proteinExistence type="predicted"/>
<gene>
    <name evidence="1" type="ORF">COD09_29025</name>
</gene>
<protein>
    <recommendedName>
        <fullName evidence="3">Integrase</fullName>
    </recommendedName>
</protein>
<evidence type="ECO:0000313" key="1">
    <source>
        <dbReference type="EMBL" id="PGS90273.1"/>
    </source>
</evidence>
<dbReference type="AlphaFoldDB" id="A0A2C1CRP1"/>
<comment type="caution">
    <text evidence="1">The sequence shown here is derived from an EMBL/GenBank/DDBJ whole genome shotgun (WGS) entry which is preliminary data.</text>
</comment>
<evidence type="ECO:0000313" key="2">
    <source>
        <dbReference type="Proteomes" id="UP000225872"/>
    </source>
</evidence>
<sequence length="66" mass="7991">MPINLKMLTTPKSKKYYSFLILVREFANFAIMKWKNGEITAVIFMEMLELKKNTFYKIMKEYEEVN</sequence>
<organism evidence="1 2">
    <name type="scientific">Bacillus cereus</name>
    <dbReference type="NCBI Taxonomy" id="1396"/>
    <lineage>
        <taxon>Bacteria</taxon>
        <taxon>Bacillati</taxon>
        <taxon>Bacillota</taxon>
        <taxon>Bacilli</taxon>
        <taxon>Bacillales</taxon>
        <taxon>Bacillaceae</taxon>
        <taxon>Bacillus</taxon>
        <taxon>Bacillus cereus group</taxon>
    </lineage>
</organism>
<dbReference type="EMBL" id="NULO01000152">
    <property type="protein sequence ID" value="PGS90273.1"/>
    <property type="molecule type" value="Genomic_DNA"/>
</dbReference>
<accession>A0A2C1CRP1</accession>
<name>A0A2C1CRP1_BACCE</name>
<dbReference type="Proteomes" id="UP000225872">
    <property type="component" value="Unassembled WGS sequence"/>
</dbReference>
<reference evidence="1 2" key="1">
    <citation type="submission" date="2017-09" db="EMBL/GenBank/DDBJ databases">
        <title>Large-scale bioinformatics analysis of Bacillus genomes uncovers conserved roles of natural products in bacterial physiology.</title>
        <authorList>
            <consortium name="Agbiome Team Llc"/>
            <person name="Bleich R.M."/>
            <person name="Grubbs K.J."/>
            <person name="Santa Maria K.C."/>
            <person name="Allen S.E."/>
            <person name="Farag S."/>
            <person name="Shank E.A."/>
            <person name="Bowers A."/>
        </authorList>
    </citation>
    <scope>NUCLEOTIDE SEQUENCE [LARGE SCALE GENOMIC DNA]</scope>
    <source>
        <strain evidence="1 2">AFS041432</strain>
    </source>
</reference>